<dbReference type="InterPro" id="IPR019587">
    <property type="entry name" value="Polyketide_cyclase/dehydratase"/>
</dbReference>
<sequence>MLGLNVNLKGLSPPRPPAVGGVARTVISRPRDFAFDFVARDFFENYQRWCPQVVELEPNGSAPVRVGTTARQVTMERGIRSESTFEIVNLERPRLLAIEGISEPFSSSYEFECEAQGTTLIFTFELREIEFSMRPFVKLIRAALQDGAEQIVENLRALIETGATSAQPAGASRSN</sequence>
<organism evidence="1 2">
    <name type="scientific">Methylocystis rosea</name>
    <dbReference type="NCBI Taxonomy" id="173366"/>
    <lineage>
        <taxon>Bacteria</taxon>
        <taxon>Pseudomonadati</taxon>
        <taxon>Pseudomonadota</taxon>
        <taxon>Alphaproteobacteria</taxon>
        <taxon>Hyphomicrobiales</taxon>
        <taxon>Methylocystaceae</taxon>
        <taxon>Methylocystis</taxon>
    </lineage>
</organism>
<dbReference type="EMBL" id="CP034086">
    <property type="protein sequence ID" value="AZG75342.1"/>
    <property type="molecule type" value="Genomic_DNA"/>
</dbReference>
<proteinExistence type="predicted"/>
<evidence type="ECO:0000313" key="1">
    <source>
        <dbReference type="EMBL" id="AZG75342.1"/>
    </source>
</evidence>
<evidence type="ECO:0000313" key="2">
    <source>
        <dbReference type="Proteomes" id="UP000273982"/>
    </source>
</evidence>
<name>A0A3G8M2I1_9HYPH</name>
<reference evidence="1 2" key="1">
    <citation type="submission" date="2018-11" db="EMBL/GenBank/DDBJ databases">
        <title>Genome squencing of methanotrophic bacteria isolated from alkaline groundwater in Korea.</title>
        <authorList>
            <person name="Nguyen L.N."/>
        </authorList>
    </citation>
    <scope>NUCLEOTIDE SEQUENCE [LARGE SCALE GENOMIC DNA]</scope>
    <source>
        <strain evidence="1 2">GW6</strain>
    </source>
</reference>
<dbReference type="Proteomes" id="UP000273982">
    <property type="component" value="Chromosome"/>
</dbReference>
<dbReference type="AlphaFoldDB" id="A0A3G8M2I1"/>
<dbReference type="Pfam" id="PF10604">
    <property type="entry name" value="Polyketide_cyc2"/>
    <property type="match status" value="1"/>
</dbReference>
<dbReference type="RefSeq" id="WP_124737240.1">
    <property type="nucleotide sequence ID" value="NZ_CP034086.1"/>
</dbReference>
<dbReference type="InterPro" id="IPR023393">
    <property type="entry name" value="START-like_dom_sf"/>
</dbReference>
<gene>
    <name evidence="1" type="ORF">EHO51_00485</name>
</gene>
<dbReference type="KEGG" id="mros:EHO51_00485"/>
<protein>
    <submittedName>
        <fullName evidence="1">Polyketide cyclase</fullName>
    </submittedName>
</protein>
<dbReference type="SUPFAM" id="SSF55961">
    <property type="entry name" value="Bet v1-like"/>
    <property type="match status" value="1"/>
</dbReference>
<dbReference type="Gene3D" id="3.30.530.20">
    <property type="match status" value="1"/>
</dbReference>
<accession>A0A3G8M2I1</accession>